<dbReference type="OrthoDB" id="4760221at2"/>
<evidence type="ECO:0000313" key="3">
    <source>
        <dbReference type="Proteomes" id="UP000093962"/>
    </source>
</evidence>
<proteinExistence type="predicted"/>
<dbReference type="EMBL" id="SDLO01000001">
    <property type="protein sequence ID" value="TDK93555.1"/>
    <property type="molecule type" value="Genomic_DNA"/>
</dbReference>
<dbReference type="RefSeq" id="WP_064859814.1">
    <property type="nucleotide sequence ID" value="NZ_JAPMJT010000001.1"/>
</dbReference>
<reference evidence="2 4" key="2">
    <citation type="submission" date="2019-01" db="EMBL/GenBank/DDBJ databases">
        <title>High-quality-draft genome sequences of five non-tuberculosis mycobacteriaceae isolated from a nosocomial environment.</title>
        <authorList>
            <person name="Tiago I."/>
            <person name="Alarico S."/>
            <person name="Pereira S.G."/>
            <person name="Coelho C."/>
            <person name="Maranha A."/>
            <person name="Empadinhas N."/>
        </authorList>
    </citation>
    <scope>NUCLEOTIDE SEQUENCE [LARGE SCALE GENOMIC DNA]</scope>
    <source>
        <strain evidence="2 4">24AIII</strain>
    </source>
</reference>
<sequence length="380" mass="39513">MTVVVVGPTTIIGPADIDADLVASALECIDEPLGVLDATVVPAERIWRDAMTAATGTASAVTVVCPTWWSPSRIERVRAAVPSRVSHVVIARRTDALRAAGGEPDCAVVELGEELVTISRPGSAASVVRRTDSATAEAVIARTTWDTRVVIDAPIGVPDGAPLAAEIQALLQDQGVPAEILSCDDLRTDADTHPPPTTARPRLARAHIAIGFAAAVAVLGAGGLGLSTRDGPAPAVAAATDPEFSWLVEGRVAVQVPARWTVDRAVAGAGSARLQIISPDDRGQIIHLTQSVVPQEQTLEVAARALREASAKLPRGIILDFQEAAVSAGRAAVRYREVRGARTVDWSVLLDGPVRIAVGCQGAAVQAACDTAIRSARRTD</sequence>
<evidence type="ECO:0000313" key="2">
    <source>
        <dbReference type="EMBL" id="TDK93555.1"/>
    </source>
</evidence>
<reference evidence="1 3" key="1">
    <citation type="submission" date="2016-06" db="EMBL/GenBank/DDBJ databases">
        <authorList>
            <person name="Kjaerup R.B."/>
            <person name="Dalgaard T.S."/>
            <person name="Juul-Madsen H.R."/>
        </authorList>
    </citation>
    <scope>NUCLEOTIDE SEQUENCE [LARGE SCALE GENOMIC DNA]</scope>
    <source>
        <strain evidence="1 3">1199456.5</strain>
    </source>
</reference>
<evidence type="ECO:0000313" key="1">
    <source>
        <dbReference type="EMBL" id="OBA84809.1"/>
    </source>
</evidence>
<evidence type="ECO:0000313" key="4">
    <source>
        <dbReference type="Proteomes" id="UP000294929"/>
    </source>
</evidence>
<dbReference type="InterPro" id="IPR023840">
    <property type="entry name" value="T7SS_Rv3446c"/>
</dbReference>
<dbReference type="AlphaFoldDB" id="A0A1A0MH79"/>
<protein>
    <submittedName>
        <fullName evidence="1">Type VII secretion-associated protein</fullName>
    </submittedName>
</protein>
<dbReference type="Proteomes" id="UP000294929">
    <property type="component" value="Unassembled WGS sequence"/>
</dbReference>
<organism evidence="1 3">
    <name type="scientific">Mycolicibacterium mucogenicum</name>
    <name type="common">Mycobacterium mucogenicum</name>
    <dbReference type="NCBI Taxonomy" id="56689"/>
    <lineage>
        <taxon>Bacteria</taxon>
        <taxon>Bacillati</taxon>
        <taxon>Actinomycetota</taxon>
        <taxon>Actinomycetes</taxon>
        <taxon>Mycobacteriales</taxon>
        <taxon>Mycobacteriaceae</taxon>
        <taxon>Mycolicibacterium</taxon>
    </lineage>
</organism>
<dbReference type="EMBL" id="LZSF01000193">
    <property type="protein sequence ID" value="OBA84809.1"/>
    <property type="molecule type" value="Genomic_DNA"/>
</dbReference>
<gene>
    <name evidence="1" type="ORF">A5642_25490</name>
    <name evidence="2" type="ORF">EUA03_00065</name>
</gene>
<dbReference type="Proteomes" id="UP000093962">
    <property type="component" value="Unassembled WGS sequence"/>
</dbReference>
<accession>A0A1A0MH79</accession>
<name>A0A1A0MH79_MYCMU</name>
<dbReference type="NCBIfam" id="TIGR03931">
    <property type="entry name" value="T7SS_Rv3446c"/>
    <property type="match status" value="1"/>
</dbReference>
<comment type="caution">
    <text evidence="1">The sequence shown here is derived from an EMBL/GenBank/DDBJ whole genome shotgun (WGS) entry which is preliminary data.</text>
</comment>